<sequence length="466" mass="51629">MRVLFIVYPSHAHFWPAVPLAWGLQSAGHEVRVATHARFEGSVTAAGLTPVGLGDASVDEARTRPDARAPAHPEEVLRYADALGLDEQGREHWIAYYQWLLNPISDYIRTDLPYADELIDFARQWKPDLVIWDPTFACGPFAARACGAAHARMLIGPDILAWSLDRLAERGTELLAAGLSPNPQVELMTPLAEKYGMEIDDELLYGQWSMDPMPPGMVLPTSTTTLAMRYVPYNGAEAFPRWLTDRPERPRVALSLGESTRRFIKGDWGRTPMILEAVADLDVELVATLNEPQLEGVDRIPDNVRVIEWVPLTHLMPTCSALIHHGGIGTFAAPAAMRVPQIVCDTGETLMMRPVEVDPRGPGDGTYRVGFEFGISEDVVEKVTSWELPAKKLEATLTADYVVARGAGLRLNHRTTSVEDIRRMITAVVEDPSFQRGARDVRESWLAMPSPADVVPLLEGMTAERR</sequence>
<proteinExistence type="inferred from homology"/>
<evidence type="ECO:0000259" key="5">
    <source>
        <dbReference type="Pfam" id="PF21036"/>
    </source>
</evidence>
<feature type="domain" description="Erythromycin biosynthesis protein CIII-like N-terminal" evidence="5">
    <location>
        <begin position="22"/>
        <end position="257"/>
    </location>
</feature>
<evidence type="ECO:0000256" key="1">
    <source>
        <dbReference type="ARBA" id="ARBA00006962"/>
    </source>
</evidence>
<dbReference type="Pfam" id="PF21036">
    <property type="entry name" value="EryCIII-like_N"/>
    <property type="match status" value="1"/>
</dbReference>
<reference evidence="6 7" key="1">
    <citation type="submission" date="2013-07" db="EMBL/GenBank/DDBJ databases">
        <authorList>
            <consortium name="DOE Joint Genome Institute"/>
            <person name="Reeve W."/>
            <person name="Huntemann M."/>
            <person name="Han J."/>
            <person name="Chen A."/>
            <person name="Kyrpides N."/>
            <person name="Mavromatis K."/>
            <person name="Markowitz V."/>
            <person name="Palaniappan K."/>
            <person name="Ivanova N."/>
            <person name="Schaumberg A."/>
            <person name="Pati A."/>
            <person name="Liolios K."/>
            <person name="Nordberg H.P."/>
            <person name="Cantor M.N."/>
            <person name="Hua S.X."/>
            <person name="Woyke T."/>
        </authorList>
    </citation>
    <scope>NUCLEOTIDE SEQUENCE [LARGE SCALE GENOMIC DNA]</scope>
    <source>
        <strain evidence="6 7">DSM 43889</strain>
    </source>
</reference>
<dbReference type="PANTHER" id="PTHR48050">
    <property type="entry name" value="STEROL 3-BETA-GLUCOSYLTRANSFERASE"/>
    <property type="match status" value="1"/>
</dbReference>
<name>A0ABT1JE76_ACTCY</name>
<evidence type="ECO:0000256" key="2">
    <source>
        <dbReference type="ARBA" id="ARBA00022676"/>
    </source>
</evidence>
<dbReference type="InterPro" id="IPR002213">
    <property type="entry name" value="UDP_glucos_trans"/>
</dbReference>
<evidence type="ECO:0000313" key="7">
    <source>
        <dbReference type="Proteomes" id="UP000791080"/>
    </source>
</evidence>
<dbReference type="Gene3D" id="3.40.50.2000">
    <property type="entry name" value="Glycogen Phosphorylase B"/>
    <property type="match status" value="2"/>
</dbReference>
<accession>A0ABT1JE76</accession>
<comment type="similarity">
    <text evidence="1">Belongs to the glycosyltransferase 28 family.</text>
</comment>
<dbReference type="CDD" id="cd03784">
    <property type="entry name" value="GT1_Gtf-like"/>
    <property type="match status" value="1"/>
</dbReference>
<evidence type="ECO:0000259" key="4">
    <source>
        <dbReference type="Pfam" id="PF06722"/>
    </source>
</evidence>
<feature type="domain" description="Erythromycin biosynthesis protein CIII-like C-terminal" evidence="4">
    <location>
        <begin position="274"/>
        <end position="363"/>
    </location>
</feature>
<evidence type="ECO:0000256" key="3">
    <source>
        <dbReference type="ARBA" id="ARBA00022679"/>
    </source>
</evidence>
<dbReference type="InterPro" id="IPR010610">
    <property type="entry name" value="EryCIII-like_C"/>
</dbReference>
<reference evidence="6 7" key="2">
    <citation type="submission" date="2022-06" db="EMBL/GenBank/DDBJ databases">
        <title>Genomic Encyclopedia of Type Strains, Phase I: the one thousand microbial genomes (KMG-I) project.</title>
        <authorList>
            <person name="Kyrpides N."/>
        </authorList>
    </citation>
    <scope>NUCLEOTIDE SEQUENCE [LARGE SCALE GENOMIC DNA]</scope>
    <source>
        <strain evidence="6 7">DSM 43889</strain>
    </source>
</reference>
<organism evidence="6 7">
    <name type="scientific">Actinoalloteichus caeruleus DSM 43889</name>
    <dbReference type="NCBI Taxonomy" id="1120930"/>
    <lineage>
        <taxon>Bacteria</taxon>
        <taxon>Bacillati</taxon>
        <taxon>Actinomycetota</taxon>
        <taxon>Actinomycetes</taxon>
        <taxon>Pseudonocardiales</taxon>
        <taxon>Pseudonocardiaceae</taxon>
        <taxon>Actinoalloteichus</taxon>
        <taxon>Actinoalloteichus cyanogriseus</taxon>
    </lineage>
</organism>
<feature type="domain" description="Erythromycin biosynthesis protein CIII-like C-terminal" evidence="4">
    <location>
        <begin position="393"/>
        <end position="460"/>
    </location>
</feature>
<gene>
    <name evidence="6" type="ORF">G443_001070</name>
</gene>
<dbReference type="InterPro" id="IPR050426">
    <property type="entry name" value="Glycosyltransferase_28"/>
</dbReference>
<comment type="caution">
    <text evidence="6">The sequence shown here is derived from an EMBL/GenBank/DDBJ whole genome shotgun (WGS) entry which is preliminary data.</text>
</comment>
<protein>
    <submittedName>
        <fullName evidence="6">UDP:flavonoid glycosyltransferase YjiC, YdhE family</fullName>
    </submittedName>
</protein>
<keyword evidence="7" id="KW-1185">Reference proteome</keyword>
<dbReference type="Proteomes" id="UP000791080">
    <property type="component" value="Unassembled WGS sequence"/>
</dbReference>
<evidence type="ECO:0000313" key="6">
    <source>
        <dbReference type="EMBL" id="MCP2330800.1"/>
    </source>
</evidence>
<dbReference type="PANTHER" id="PTHR48050:SF13">
    <property type="entry name" value="STEROL 3-BETA-GLUCOSYLTRANSFERASE UGT80A2"/>
    <property type="match status" value="1"/>
</dbReference>
<dbReference type="EMBL" id="AUBJ02000001">
    <property type="protein sequence ID" value="MCP2330800.1"/>
    <property type="molecule type" value="Genomic_DNA"/>
</dbReference>
<dbReference type="InterPro" id="IPR048284">
    <property type="entry name" value="EryCIII-like_N"/>
</dbReference>
<keyword evidence="3" id="KW-0808">Transferase</keyword>
<dbReference type="SUPFAM" id="SSF53756">
    <property type="entry name" value="UDP-Glycosyltransferase/glycogen phosphorylase"/>
    <property type="match status" value="2"/>
</dbReference>
<dbReference type="RefSeq" id="WP_026420232.1">
    <property type="nucleotide sequence ID" value="NZ_AUBJ02000001.1"/>
</dbReference>
<keyword evidence="2" id="KW-0328">Glycosyltransferase</keyword>
<dbReference type="Pfam" id="PF06722">
    <property type="entry name" value="EryCIII-like_C"/>
    <property type="match status" value="2"/>
</dbReference>